<feature type="transmembrane region" description="Helical" evidence="1">
    <location>
        <begin position="424"/>
        <end position="444"/>
    </location>
</feature>
<dbReference type="EMBL" id="SEWG01000006">
    <property type="protein sequence ID" value="RYU87842.1"/>
    <property type="molecule type" value="Genomic_DNA"/>
</dbReference>
<keyword evidence="1" id="KW-1133">Transmembrane helix</keyword>
<dbReference type="AlphaFoldDB" id="A0A4Q5LJR5"/>
<accession>A0A4Q5LJR5</accession>
<feature type="transmembrane region" description="Helical" evidence="1">
    <location>
        <begin position="23"/>
        <end position="48"/>
    </location>
</feature>
<keyword evidence="1" id="KW-0812">Transmembrane</keyword>
<keyword evidence="3" id="KW-1185">Reference proteome</keyword>
<evidence type="ECO:0000313" key="2">
    <source>
        <dbReference type="EMBL" id="RYU87842.1"/>
    </source>
</evidence>
<name>A0A4Q5LJR5_9SPHI</name>
<comment type="caution">
    <text evidence="2">The sequence shown here is derived from an EMBL/GenBank/DDBJ whole genome shotgun (WGS) entry which is preliminary data.</text>
</comment>
<dbReference type="InterPro" id="IPR043742">
    <property type="entry name" value="DUF5687"/>
</dbReference>
<feature type="transmembrane region" description="Helical" evidence="1">
    <location>
        <begin position="382"/>
        <end position="404"/>
    </location>
</feature>
<feature type="transmembrane region" description="Helical" evidence="1">
    <location>
        <begin position="171"/>
        <end position="193"/>
    </location>
</feature>
<feature type="transmembrane region" description="Helical" evidence="1">
    <location>
        <begin position="282"/>
        <end position="299"/>
    </location>
</feature>
<feature type="transmembrane region" description="Helical" evidence="1">
    <location>
        <begin position="450"/>
        <end position="468"/>
    </location>
</feature>
<evidence type="ECO:0000313" key="3">
    <source>
        <dbReference type="Proteomes" id="UP000293331"/>
    </source>
</evidence>
<feature type="transmembrane region" description="Helical" evidence="1">
    <location>
        <begin position="103"/>
        <end position="129"/>
    </location>
</feature>
<organism evidence="2 3">
    <name type="scientific">Mucilaginibacter terrigena</name>
    <dbReference type="NCBI Taxonomy" id="2492395"/>
    <lineage>
        <taxon>Bacteria</taxon>
        <taxon>Pseudomonadati</taxon>
        <taxon>Bacteroidota</taxon>
        <taxon>Sphingobacteriia</taxon>
        <taxon>Sphingobacteriales</taxon>
        <taxon>Sphingobacteriaceae</taxon>
        <taxon>Mucilaginibacter</taxon>
    </lineage>
</organism>
<feature type="transmembrane region" description="Helical" evidence="1">
    <location>
        <begin position="135"/>
        <end position="159"/>
    </location>
</feature>
<feature type="transmembrane region" description="Helical" evidence="1">
    <location>
        <begin position="60"/>
        <end position="82"/>
    </location>
</feature>
<dbReference type="Pfam" id="PF18940">
    <property type="entry name" value="DUF5687"/>
    <property type="match status" value="1"/>
</dbReference>
<protein>
    <submittedName>
        <fullName evidence="2">Uncharacterized protein</fullName>
    </submittedName>
</protein>
<dbReference type="Proteomes" id="UP000293331">
    <property type="component" value="Unassembled WGS sequence"/>
</dbReference>
<keyword evidence="1" id="KW-0472">Membrane</keyword>
<feature type="transmembrane region" description="Helical" evidence="1">
    <location>
        <begin position="213"/>
        <end position="231"/>
    </location>
</feature>
<feature type="transmembrane region" description="Helical" evidence="1">
    <location>
        <begin position="311"/>
        <end position="334"/>
    </location>
</feature>
<evidence type="ECO:0000256" key="1">
    <source>
        <dbReference type="SAM" id="Phobius"/>
    </source>
</evidence>
<gene>
    <name evidence="2" type="ORF">EWM62_15200</name>
</gene>
<feature type="transmembrane region" description="Helical" evidence="1">
    <location>
        <begin position="355"/>
        <end position="376"/>
    </location>
</feature>
<dbReference type="OrthoDB" id="1014144at2"/>
<reference evidence="2 3" key="1">
    <citation type="submission" date="2019-02" db="EMBL/GenBank/DDBJ databases">
        <title>Bacterial novel species Mucilaginibacter sp. 17JY9-4 isolated from soil.</title>
        <authorList>
            <person name="Jung H.-Y."/>
        </authorList>
    </citation>
    <scope>NUCLEOTIDE SEQUENCE [LARGE SCALE GENOMIC DNA]</scope>
    <source>
        <strain evidence="2 3">17JY9-4</strain>
    </source>
</reference>
<sequence>MISTFFDHELKAFWRSKNTGKSIAVKVVMGLLLLYLFVCVLLIGLFLDKVLMATPPNVDVIVKFCGTILIYFLADLLMRLQLQELPTLKVQPYLHLSVKRNTVVGYLALTAMLSFFNLWPIVIFGPFIIKVILPAHGAVTALVFLFSVIALSVFNNYLALYIKRKANINGWIFLIAGVVLGLLLCGDFVWHLYSLRSASYFFFGNLIGKPYLVLIPLILAGAMFYLNFYYLKDNLYLEELGSKKVSAYKSSSEIPLLNRYGHIGDLVANEIKLILRNKRPRSALIMGLFLMLYGLIFYTNPQYSVGMKNAFAVFAGMFMTGIFIINYGQFMYSWQASHFDGILVSKVKFTDFLRAKFFLFTVVSTVAFLLTIPYIYFGWQIVLTHFVMYLWNLGVNTTIVLYFANRNYKRIDLSKGASFNWEGVGSTQLLLSIPLLILPFAIYLPFKFVNYPNVGLAVMAILGVVFVLTREFWIKKLEEDFYKKRYKIAEGFRNK</sequence>
<dbReference type="RefSeq" id="WP_129877538.1">
    <property type="nucleotide sequence ID" value="NZ_SEWG01000006.1"/>
</dbReference>
<proteinExistence type="predicted"/>